<organism evidence="2">
    <name type="scientific">Picea sitchensis</name>
    <name type="common">Sitka spruce</name>
    <name type="synonym">Pinus sitchensis</name>
    <dbReference type="NCBI Taxonomy" id="3332"/>
    <lineage>
        <taxon>Eukaryota</taxon>
        <taxon>Viridiplantae</taxon>
        <taxon>Streptophyta</taxon>
        <taxon>Embryophyta</taxon>
        <taxon>Tracheophyta</taxon>
        <taxon>Spermatophyta</taxon>
        <taxon>Pinopsida</taxon>
        <taxon>Pinidae</taxon>
        <taxon>Conifers I</taxon>
        <taxon>Pinales</taxon>
        <taxon>Pinaceae</taxon>
        <taxon>Picea</taxon>
    </lineage>
</organism>
<reference evidence="2" key="1">
    <citation type="submission" date="2010-04" db="EMBL/GenBank/DDBJ databases">
        <authorList>
            <person name="Reid K.E."/>
            <person name="Liao N."/>
            <person name="Chan S."/>
            <person name="Docking R."/>
            <person name="Taylor G."/>
            <person name="Moore R."/>
            <person name="Mayo M."/>
            <person name="Munro S."/>
            <person name="King J."/>
            <person name="Yanchuk A."/>
            <person name="Holt R."/>
            <person name="Jones S."/>
            <person name="Marra M."/>
            <person name="Ritland C.E."/>
            <person name="Ritland K."/>
            <person name="Bohlmann J."/>
        </authorList>
    </citation>
    <scope>NUCLEOTIDE SEQUENCE</scope>
    <source>
        <tissue evidence="2">Buds collected with no treatment. Collection October 2007</tissue>
    </source>
</reference>
<feature type="region of interest" description="Disordered" evidence="1">
    <location>
        <begin position="1"/>
        <end position="25"/>
    </location>
</feature>
<name>D5A7Y9_PICSI</name>
<evidence type="ECO:0000256" key="1">
    <source>
        <dbReference type="SAM" id="MobiDB-lite"/>
    </source>
</evidence>
<evidence type="ECO:0000313" key="2">
    <source>
        <dbReference type="EMBL" id="ADE75658.1"/>
    </source>
</evidence>
<protein>
    <submittedName>
        <fullName evidence="2">Uncharacterized protein</fullName>
    </submittedName>
</protein>
<sequence>MSAPTYSTVPLDEHKRTQFKSNKAESANYSEVPDWKKTRLLNTRTEDCNIQQTQLGQLFNVSPSSTGEKILSFQQLSNAEGGNNFTFLQPQHQVKCAISDKGDRQELINITEYNSVRHSRPSEDKTVNLFPEQAPGWSGIHSRSILNRNVPNNGNYDLQHDRNRRADGSIVSLLPPEKTPGWAWQLQAAATSLPAAPVFASAASSGFSPQIISAAVPSHDWLQKAGFHYVDQSIGRTSFTEKPKVAFQEDIPLGIDHLLSLSSGSTTTKFKALGLSRETK</sequence>
<dbReference type="AlphaFoldDB" id="D5A7Y9"/>
<proteinExistence type="evidence at transcript level"/>
<dbReference type="EMBL" id="BT122269">
    <property type="protein sequence ID" value="ADE75658.1"/>
    <property type="molecule type" value="mRNA"/>
</dbReference>
<accession>D5A7Y9</accession>